<evidence type="ECO:0000256" key="4">
    <source>
        <dbReference type="ARBA" id="ARBA00022692"/>
    </source>
</evidence>
<feature type="transmembrane region" description="Helical" evidence="10">
    <location>
        <begin position="27"/>
        <end position="49"/>
    </location>
</feature>
<dbReference type="Gene3D" id="6.10.140.1330">
    <property type="match status" value="1"/>
</dbReference>
<dbReference type="Pfam" id="PF00999">
    <property type="entry name" value="Na_H_Exchanger"/>
    <property type="match status" value="1"/>
</dbReference>
<feature type="transmembrane region" description="Helical" evidence="10">
    <location>
        <begin position="139"/>
        <end position="161"/>
    </location>
</feature>
<evidence type="ECO:0000256" key="10">
    <source>
        <dbReference type="SAM" id="Phobius"/>
    </source>
</evidence>
<keyword evidence="4 10" id="KW-0812">Transmembrane</keyword>
<evidence type="ECO:0000256" key="1">
    <source>
        <dbReference type="ARBA" id="ARBA00004651"/>
    </source>
</evidence>
<keyword evidence="9" id="KW-0739">Sodium transport</keyword>
<evidence type="ECO:0000256" key="2">
    <source>
        <dbReference type="ARBA" id="ARBA00022448"/>
    </source>
</evidence>
<reference evidence="12 13" key="1">
    <citation type="submission" date="2016-10" db="EMBL/GenBank/DDBJ databases">
        <authorList>
            <person name="de Groot N.N."/>
        </authorList>
    </citation>
    <scope>NUCLEOTIDE SEQUENCE [LARGE SCALE GENOMIC DNA]</scope>
    <source>
        <strain evidence="12 13">R5</strain>
    </source>
</reference>
<dbReference type="InterPro" id="IPR018422">
    <property type="entry name" value="Cation/H_exchanger_CPA1"/>
</dbReference>
<dbReference type="PANTHER" id="PTHR10110">
    <property type="entry name" value="SODIUM/HYDROGEN EXCHANGER"/>
    <property type="match status" value="1"/>
</dbReference>
<keyword evidence="7" id="KW-0406">Ion transport</keyword>
<evidence type="ECO:0000256" key="7">
    <source>
        <dbReference type="ARBA" id="ARBA00023065"/>
    </source>
</evidence>
<feature type="transmembrane region" description="Helical" evidence="10">
    <location>
        <begin position="378"/>
        <end position="400"/>
    </location>
</feature>
<dbReference type="EMBL" id="FMZW01000038">
    <property type="protein sequence ID" value="SDE88369.1"/>
    <property type="molecule type" value="Genomic_DNA"/>
</dbReference>
<dbReference type="PANTHER" id="PTHR10110:SF86">
    <property type="entry name" value="SODIUM_HYDROGEN EXCHANGER 7"/>
    <property type="match status" value="1"/>
</dbReference>
<organism evidence="12 13">
    <name type="scientific">Bradyrhizobium brasilense</name>
    <dbReference type="NCBI Taxonomy" id="1419277"/>
    <lineage>
        <taxon>Bacteria</taxon>
        <taxon>Pseudomonadati</taxon>
        <taxon>Pseudomonadota</taxon>
        <taxon>Alphaproteobacteria</taxon>
        <taxon>Hyphomicrobiales</taxon>
        <taxon>Nitrobacteraceae</taxon>
        <taxon>Bradyrhizobium</taxon>
    </lineage>
</organism>
<feature type="domain" description="Cation/H+ exchanger transmembrane" evidence="11">
    <location>
        <begin position="40"/>
        <end position="430"/>
    </location>
</feature>
<keyword evidence="3" id="KW-1003">Cell membrane</keyword>
<feature type="transmembrane region" description="Helical" evidence="10">
    <location>
        <begin position="109"/>
        <end position="133"/>
    </location>
</feature>
<keyword evidence="6" id="KW-0915">Sodium</keyword>
<sequence>MPGGAPFAAKPHAGLYVNCDDRLHRGFSLLTFEWIIGLLLAAVALSALARRIKVPYPTFLALGGVLLTLLPWAPTWALEPKLALALFVAPVLLDAAFDTSLRDLRNNWLPVSTLVVVAVGVTTAAVAVVAHWLRPDMPWAVAIALGAIVAPPDAAAATAILRQVNLPYRIQKILEGESLLNDASALLIYRVAVGLVAAEHMKIREFVPSITIALVGSLAAGFLFAQVWMMITRRITEAPSAIITQFGGTFMVWIIAEHLGLSGILTIIAYAITISRTAPARTSARLRVSSYAVWETVVFVLNVLAFMLIGLQLRPIWSGLDDEVRWKYCSFAAAILAVVILARILWVMPYGALLRTLKARNLLPAHVVDAVPTLKRGFIVSWCGMRGIVTLAAAFALPEWFPYRDLILLTAFAVVLGSLVIQGLTLRPLILALNFADDDPVGREAAHARGVVFRAALDEIDADPSEEAEILRLEYRAVLLRAENDPDGGLTSRELPSDPLRRRAIAAARQALLNLRRIEAIGDDAFHLVEEELDRAELSVEP</sequence>
<evidence type="ECO:0000313" key="12">
    <source>
        <dbReference type="EMBL" id="SDE88369.1"/>
    </source>
</evidence>
<gene>
    <name evidence="12" type="ORF">SAMN05216337_103818</name>
</gene>
<keyword evidence="8 10" id="KW-0472">Membrane</keyword>
<dbReference type="AlphaFoldDB" id="A0A1G7GK34"/>
<evidence type="ECO:0000259" key="11">
    <source>
        <dbReference type="Pfam" id="PF00999"/>
    </source>
</evidence>
<feature type="transmembrane region" description="Helical" evidence="10">
    <location>
        <begin position="80"/>
        <end position="97"/>
    </location>
</feature>
<feature type="transmembrane region" description="Helical" evidence="10">
    <location>
        <begin position="210"/>
        <end position="231"/>
    </location>
</feature>
<dbReference type="GO" id="GO:0015386">
    <property type="term" value="F:potassium:proton antiporter activity"/>
    <property type="evidence" value="ECO:0007669"/>
    <property type="project" value="TreeGrafter"/>
</dbReference>
<feature type="transmembrane region" description="Helical" evidence="10">
    <location>
        <begin position="292"/>
        <end position="311"/>
    </location>
</feature>
<comment type="subcellular location">
    <subcellularLocation>
        <location evidence="1">Cell membrane</location>
        <topology evidence="1">Multi-pass membrane protein</topology>
    </subcellularLocation>
</comment>
<protein>
    <submittedName>
        <fullName evidence="12">Sodium/proton antiporter, CPA1 family</fullName>
    </submittedName>
</protein>
<feature type="transmembrane region" description="Helical" evidence="10">
    <location>
        <begin position="56"/>
        <end position="74"/>
    </location>
</feature>
<evidence type="ECO:0000256" key="6">
    <source>
        <dbReference type="ARBA" id="ARBA00023053"/>
    </source>
</evidence>
<evidence type="ECO:0000256" key="3">
    <source>
        <dbReference type="ARBA" id="ARBA00022475"/>
    </source>
</evidence>
<dbReference type="Proteomes" id="UP000199245">
    <property type="component" value="Unassembled WGS sequence"/>
</dbReference>
<name>A0A1G7GK34_9BRAD</name>
<evidence type="ECO:0000313" key="13">
    <source>
        <dbReference type="Proteomes" id="UP000199245"/>
    </source>
</evidence>
<accession>A0A1G7GK34</accession>
<evidence type="ECO:0000256" key="8">
    <source>
        <dbReference type="ARBA" id="ARBA00023136"/>
    </source>
</evidence>
<dbReference type="GO" id="GO:0051453">
    <property type="term" value="P:regulation of intracellular pH"/>
    <property type="evidence" value="ECO:0007669"/>
    <property type="project" value="TreeGrafter"/>
</dbReference>
<proteinExistence type="predicted"/>
<dbReference type="GO" id="GO:0005886">
    <property type="term" value="C:plasma membrane"/>
    <property type="evidence" value="ECO:0007669"/>
    <property type="project" value="UniProtKB-SubCell"/>
</dbReference>
<dbReference type="GO" id="GO:0098719">
    <property type="term" value="P:sodium ion import across plasma membrane"/>
    <property type="evidence" value="ECO:0007669"/>
    <property type="project" value="TreeGrafter"/>
</dbReference>
<keyword evidence="5 10" id="KW-1133">Transmembrane helix</keyword>
<evidence type="ECO:0000256" key="9">
    <source>
        <dbReference type="ARBA" id="ARBA00023201"/>
    </source>
</evidence>
<feature type="transmembrane region" description="Helical" evidence="10">
    <location>
        <begin position="331"/>
        <end position="357"/>
    </location>
</feature>
<keyword evidence="2" id="KW-0813">Transport</keyword>
<dbReference type="GO" id="GO:0015385">
    <property type="term" value="F:sodium:proton antiporter activity"/>
    <property type="evidence" value="ECO:0007669"/>
    <property type="project" value="InterPro"/>
</dbReference>
<dbReference type="InterPro" id="IPR006153">
    <property type="entry name" value="Cation/H_exchanger_TM"/>
</dbReference>
<feature type="transmembrane region" description="Helical" evidence="10">
    <location>
        <begin position="406"/>
        <end position="426"/>
    </location>
</feature>
<feature type="transmembrane region" description="Helical" evidence="10">
    <location>
        <begin position="251"/>
        <end position="272"/>
    </location>
</feature>
<evidence type="ECO:0000256" key="5">
    <source>
        <dbReference type="ARBA" id="ARBA00022989"/>
    </source>
</evidence>